<keyword evidence="9 14" id="KW-0472">Membrane</keyword>
<organism evidence="17 18">
    <name type="scientific">Scomber scombrus</name>
    <name type="common">Atlantic mackerel</name>
    <name type="synonym">Scomber vernalis</name>
    <dbReference type="NCBI Taxonomy" id="13677"/>
    <lineage>
        <taxon>Eukaryota</taxon>
        <taxon>Metazoa</taxon>
        <taxon>Chordata</taxon>
        <taxon>Craniata</taxon>
        <taxon>Vertebrata</taxon>
        <taxon>Euteleostomi</taxon>
        <taxon>Actinopterygii</taxon>
        <taxon>Neopterygii</taxon>
        <taxon>Teleostei</taxon>
        <taxon>Neoteleostei</taxon>
        <taxon>Acanthomorphata</taxon>
        <taxon>Pelagiaria</taxon>
        <taxon>Scombriformes</taxon>
        <taxon>Scombridae</taxon>
        <taxon>Scomber</taxon>
    </lineage>
</organism>
<dbReference type="FunFam" id="1.50.10.10:FF:000004">
    <property type="entry name" value="Phosphorylase b kinase regulatory subunit"/>
    <property type="match status" value="1"/>
</dbReference>
<dbReference type="GO" id="GO:0005886">
    <property type="term" value="C:plasma membrane"/>
    <property type="evidence" value="ECO:0007669"/>
    <property type="project" value="UniProtKB-SubCell"/>
</dbReference>
<evidence type="ECO:0000259" key="16">
    <source>
        <dbReference type="Pfam" id="PF19292"/>
    </source>
</evidence>
<name>A0AAV1QC86_SCOSC</name>
<evidence type="ECO:0000256" key="8">
    <source>
        <dbReference type="ARBA" id="ARBA00022860"/>
    </source>
</evidence>
<dbReference type="GO" id="GO:0005516">
    <property type="term" value="F:calmodulin binding"/>
    <property type="evidence" value="ECO:0007669"/>
    <property type="project" value="UniProtKB-KW"/>
</dbReference>
<dbReference type="InterPro" id="IPR012341">
    <property type="entry name" value="6hp_glycosidase-like_sf"/>
</dbReference>
<dbReference type="AlphaFoldDB" id="A0AAV1QC86"/>
<accession>A0AAV1QC86</accession>
<comment type="function">
    <text evidence="1">Phosphorylase b kinase catalyzes the phosphorylation of serine in certain substrates, including troponin I. The alpha chain may bind calmodulin.</text>
</comment>
<proteinExistence type="inferred from homology"/>
<evidence type="ECO:0000256" key="7">
    <source>
        <dbReference type="ARBA" id="ARBA00022600"/>
    </source>
</evidence>
<dbReference type="Pfam" id="PF00723">
    <property type="entry name" value="Glyco_hydro_15"/>
    <property type="match status" value="1"/>
</dbReference>
<dbReference type="PANTHER" id="PTHR10749:SF4">
    <property type="entry name" value="PHOSPHORYLASE B KINASE REGULATORY SUBUNIT ALPHA, SKELETAL MUSCLE ISOFORM"/>
    <property type="match status" value="1"/>
</dbReference>
<dbReference type="PANTHER" id="PTHR10749">
    <property type="entry name" value="PHOSPHORYLASE B KINASE REGULATORY SUBUNIT"/>
    <property type="match status" value="1"/>
</dbReference>
<dbReference type="EMBL" id="CAWUFR010000880">
    <property type="protein sequence ID" value="CAK6981728.1"/>
    <property type="molecule type" value="Genomic_DNA"/>
</dbReference>
<evidence type="ECO:0000256" key="9">
    <source>
        <dbReference type="ARBA" id="ARBA00023136"/>
    </source>
</evidence>
<dbReference type="InterPro" id="IPR008928">
    <property type="entry name" value="6-hairpin_glycosidase_sf"/>
</dbReference>
<protein>
    <recommendedName>
        <fullName evidence="14">Phosphorylase b kinase regulatory subunit</fullName>
    </recommendedName>
</protein>
<keyword evidence="7 14" id="KW-0321">Glycogen metabolism</keyword>
<evidence type="ECO:0000256" key="14">
    <source>
        <dbReference type="RuleBase" id="RU364123"/>
    </source>
</evidence>
<dbReference type="SUPFAM" id="SSF48208">
    <property type="entry name" value="Six-hairpin glycosidases"/>
    <property type="match status" value="1"/>
</dbReference>
<keyword evidence="8 14" id="KW-0112">Calmodulin-binding</keyword>
<dbReference type="InterPro" id="IPR011613">
    <property type="entry name" value="GH15-like"/>
</dbReference>
<dbReference type="InterPro" id="IPR008734">
    <property type="entry name" value="PHK_A/B_su"/>
</dbReference>
<keyword evidence="18" id="KW-1185">Reference proteome</keyword>
<keyword evidence="6" id="KW-0597">Phosphoprotein</keyword>
<evidence type="ECO:0000313" key="17">
    <source>
        <dbReference type="EMBL" id="CAK6981728.1"/>
    </source>
</evidence>
<comment type="caution">
    <text evidence="17">The sequence shown here is derived from an EMBL/GenBank/DDBJ whole genome shotgun (WGS) entry which is preliminary data.</text>
</comment>
<sequence length="1185" mass="132512">MRSRSNSGVKLDNYSRIVQQTILRLQDPVSGLLPASGDQPHAWVRDNVYSCVSVWALSLAYRKNADRDEDKAKAYELEQSVVKLMRGVLQCIMRQLDKLEKFKYSKSTSDSLHAKYNTRTCAPVVGDGEWGHLQVDATSLFLLFLAQMTASGLHIIYTQDEVDIVQNLMFYIEGAYKVADYGMWERGDKTNQGITELNASSIGMAKAALEALDELNLFGAKGGPGSVVHALADDIQHCQSILTSMLPRASISKEVDAGVLAIITYPAFAVEDIEIVNMTKEEIISKLQGRYGCCRFLRDGHKTPKEDPNRLYYESAELKLFENIECEWPLFWTYLILDGIFTNSPEQVQEYQEALEAILIKQKDGIRLVPELYSVPPDKVEEEYNNPHSVERIPMGKLPLKWGQSLYVLGHLLAEGFLAPGEIDPLNRRFSTIPKPDVVVQVSVLAETEEIKELLLKNGIEVETVGDIHPIHVQPARVLSHIYARLGRNPRLGLTGRPYRTIGVLGTSKFYIIRNTVFSFTPQFIDHQQFYLALDNKMIIEMLRTEIAYLASRWRMTGRPTVTFPISQTMLSEDHKSLDPAVLATLKKLQDGYYGGARIQTGKLSEFLTTSCAAHLSFLDEIDDLAQYLDHLLAHSAPKKKPKEKLGPLGRFRAAAIRTKEMVMLRNRALELNIDSVNMYLPNKLFRPHQPSLHLNVPDASQQSQGPEVTVTAECAIPKDASGAVDYPALVQLLKVTHSLQDQADILYILFKDKGKDWDTQLHGKGTTVKSLLSELYEKAGELKQWGLVRMMSGMLKKKVEELDSACSDLLAHQKHLTVGLPPEPREQTITAPIPPDQLAALIEKASEKNISVAILTQEIMVYLAMSIRTQPNLFSEMFRLRIGLIIQVMATELAQSLNCSGEEATESLMNLSPSELKNLLHHILSGKEFGVQRSVREKDAGASSAISIHHLGNVGATKSERAGISKLRSDMKMGMQSQSLGTESIEPGRFRIPSIESLDIPEHSAVVKDARQGQWLRRRRLDGALNRVPIGFYQKVWKILQKCHGLSIEGFVLPASTTREMTPGEIKFAVHVETVLNRVPQPEYRQLLVEAILVLTMLADVEIESIGSIIHVEKIVHIANDMFYKDQKDLGAEDNILDKDPSTGVCRLLYDSAPSGRYGSMTYLTKAVAVYVQDFLPSEACAVQ</sequence>
<evidence type="ECO:0000256" key="3">
    <source>
        <dbReference type="ARBA" id="ARBA00005131"/>
    </source>
</evidence>
<evidence type="ECO:0000256" key="2">
    <source>
        <dbReference type="ARBA" id="ARBA00004342"/>
    </source>
</evidence>
<dbReference type="GO" id="GO:0005964">
    <property type="term" value="C:phosphorylase kinase complex"/>
    <property type="evidence" value="ECO:0007669"/>
    <property type="project" value="TreeGrafter"/>
</dbReference>
<feature type="domain" description="GH15-like" evidence="15">
    <location>
        <begin position="8"/>
        <end position="884"/>
    </location>
</feature>
<feature type="domain" description="Phosphorylase b kinase regulatory subunit alpha/beta C-terminal" evidence="16">
    <location>
        <begin position="1008"/>
        <end position="1102"/>
    </location>
</feature>
<comment type="subcellular location">
    <subcellularLocation>
        <location evidence="2 14">Cell membrane</location>
        <topology evidence="2 14">Lipid-anchor</topology>
        <orientation evidence="2 14">Cytoplasmic side</orientation>
    </subcellularLocation>
</comment>
<evidence type="ECO:0000256" key="12">
    <source>
        <dbReference type="ARBA" id="ARBA00023289"/>
    </source>
</evidence>
<evidence type="ECO:0000256" key="11">
    <source>
        <dbReference type="ARBA" id="ARBA00023288"/>
    </source>
</evidence>
<reference evidence="17 18" key="1">
    <citation type="submission" date="2024-01" db="EMBL/GenBank/DDBJ databases">
        <authorList>
            <person name="Alioto T."/>
            <person name="Alioto T."/>
            <person name="Gomez Garrido J."/>
        </authorList>
    </citation>
    <scope>NUCLEOTIDE SEQUENCE [LARGE SCALE GENOMIC DNA]</scope>
</reference>
<dbReference type="Proteomes" id="UP001314229">
    <property type="component" value="Unassembled WGS sequence"/>
</dbReference>
<feature type="lipid moiety-binding region" description="S-farnesyl cysteine" evidence="13">
    <location>
        <position position="1182"/>
    </location>
</feature>
<evidence type="ECO:0000256" key="6">
    <source>
        <dbReference type="ARBA" id="ARBA00022553"/>
    </source>
</evidence>
<keyword evidence="5 14" id="KW-1003">Cell membrane</keyword>
<evidence type="ECO:0000256" key="4">
    <source>
        <dbReference type="ARBA" id="ARBA00007128"/>
    </source>
</evidence>
<dbReference type="Gene3D" id="1.50.10.10">
    <property type="match status" value="1"/>
</dbReference>
<dbReference type="GO" id="GO:0005977">
    <property type="term" value="P:glycogen metabolic process"/>
    <property type="evidence" value="ECO:0007669"/>
    <property type="project" value="UniProtKB-KW"/>
</dbReference>
<comment type="PTM">
    <text evidence="13">Although the final Cys may be farnesylated, the terminal tripeptide is probably not removed, and the C-terminus is not methylated.</text>
</comment>
<evidence type="ECO:0000313" key="18">
    <source>
        <dbReference type="Proteomes" id="UP001314229"/>
    </source>
</evidence>
<evidence type="ECO:0000256" key="5">
    <source>
        <dbReference type="ARBA" id="ARBA00022475"/>
    </source>
</evidence>
<evidence type="ECO:0000259" key="15">
    <source>
        <dbReference type="Pfam" id="PF00723"/>
    </source>
</evidence>
<keyword evidence="11 13" id="KW-0449">Lipoprotein</keyword>
<evidence type="ECO:0000256" key="1">
    <source>
        <dbReference type="ARBA" id="ARBA00002837"/>
    </source>
</evidence>
<gene>
    <name evidence="17" type="ORF">FSCOSCO3_A004144</name>
</gene>
<keyword evidence="12 13" id="KW-0636">Prenylation</keyword>
<comment type="pathway">
    <text evidence="3 14">Glycan biosynthesis; glycogen metabolism.</text>
</comment>
<evidence type="ECO:0000256" key="10">
    <source>
        <dbReference type="ARBA" id="ARBA00023277"/>
    </source>
</evidence>
<dbReference type="InterPro" id="IPR045583">
    <property type="entry name" value="KPBA/B_C"/>
</dbReference>
<comment type="similarity">
    <text evidence="4 14">Belongs to the phosphorylase b kinase regulatory chain family.</text>
</comment>
<keyword evidence="10 14" id="KW-0119">Carbohydrate metabolism</keyword>
<evidence type="ECO:0000256" key="13">
    <source>
        <dbReference type="PIRSR" id="PIRSR608734-50"/>
    </source>
</evidence>
<dbReference type="Pfam" id="PF19292">
    <property type="entry name" value="KPBB_C"/>
    <property type="match status" value="1"/>
</dbReference>